<dbReference type="PROSITE" id="PS51805">
    <property type="entry name" value="EPHD"/>
    <property type="match status" value="1"/>
</dbReference>
<dbReference type="SMART" id="SM00249">
    <property type="entry name" value="PHD"/>
    <property type="match status" value="1"/>
</dbReference>
<dbReference type="PANTHER" id="PTHR14955:SF8">
    <property type="entry name" value="SI:CH211-165G14.1-RELATED"/>
    <property type="match status" value="1"/>
</dbReference>
<accession>A0A3Q2ZST7</accession>
<evidence type="ECO:0000256" key="10">
    <source>
        <dbReference type="SAM" id="MobiDB-lite"/>
    </source>
</evidence>
<dbReference type="GO" id="GO:0005634">
    <property type="term" value="C:nucleus"/>
    <property type="evidence" value="ECO:0007669"/>
    <property type="project" value="UniProtKB-SubCell"/>
</dbReference>
<name>A0A3Q2ZST7_KRYMA</name>
<dbReference type="RefSeq" id="XP_037836580.1">
    <property type="nucleotide sequence ID" value="XM_037980652.1"/>
</dbReference>
<dbReference type="FunFam" id="3.30.40.10:FF:000116">
    <property type="entry name" value="Transcription factor 20 (AR1)"/>
    <property type="match status" value="1"/>
</dbReference>
<feature type="compositionally biased region" description="Low complexity" evidence="10">
    <location>
        <begin position="442"/>
        <end position="453"/>
    </location>
</feature>
<evidence type="ECO:0000256" key="2">
    <source>
        <dbReference type="ARBA" id="ARBA00022499"/>
    </source>
</evidence>
<dbReference type="OMA" id="SPFIHVE"/>
<evidence type="ECO:0000256" key="8">
    <source>
        <dbReference type="ARBA" id="ARBA00023159"/>
    </source>
</evidence>
<organism evidence="12 13">
    <name type="scientific">Kryptolebias marmoratus</name>
    <name type="common">Mangrove killifish</name>
    <name type="synonym">Rivulus marmoratus</name>
    <dbReference type="NCBI Taxonomy" id="37003"/>
    <lineage>
        <taxon>Eukaryota</taxon>
        <taxon>Metazoa</taxon>
        <taxon>Chordata</taxon>
        <taxon>Craniata</taxon>
        <taxon>Vertebrata</taxon>
        <taxon>Euteleostomi</taxon>
        <taxon>Actinopterygii</taxon>
        <taxon>Neopterygii</taxon>
        <taxon>Teleostei</taxon>
        <taxon>Neoteleostei</taxon>
        <taxon>Acanthomorphata</taxon>
        <taxon>Ovalentaria</taxon>
        <taxon>Atherinomorphae</taxon>
        <taxon>Cyprinodontiformes</taxon>
        <taxon>Rivulidae</taxon>
        <taxon>Kryptolebias</taxon>
    </lineage>
</organism>
<dbReference type="Pfam" id="PF13771">
    <property type="entry name" value="zf-HC5HC2H"/>
    <property type="match status" value="1"/>
</dbReference>
<evidence type="ECO:0000259" key="11">
    <source>
        <dbReference type="PROSITE" id="PS51805"/>
    </source>
</evidence>
<dbReference type="PANTHER" id="PTHR14955">
    <property type="entry name" value="RETINOIC ACID INDUCED 1/TRANSCRIPTION FACTOR 20"/>
    <property type="match status" value="1"/>
</dbReference>
<dbReference type="GeneID" id="108235901"/>
<dbReference type="STRING" id="37003.ENSKMAP00000001284"/>
<evidence type="ECO:0000313" key="12">
    <source>
        <dbReference type="Ensembl" id="ENSKMAP00000001284.1"/>
    </source>
</evidence>
<feature type="compositionally biased region" description="Polar residues" evidence="10">
    <location>
        <begin position="309"/>
        <end position="318"/>
    </location>
</feature>
<feature type="compositionally biased region" description="Polar residues" evidence="10">
    <location>
        <begin position="430"/>
        <end position="441"/>
    </location>
</feature>
<keyword evidence="3" id="KW-0597">Phosphoprotein</keyword>
<evidence type="ECO:0000256" key="1">
    <source>
        <dbReference type="ARBA" id="ARBA00004123"/>
    </source>
</evidence>
<keyword evidence="2" id="KW-1017">Isopeptide bond</keyword>
<dbReference type="GeneTree" id="ENSGT00940000156922"/>
<feature type="compositionally biased region" description="Basic residues" evidence="10">
    <location>
        <begin position="570"/>
        <end position="580"/>
    </location>
</feature>
<keyword evidence="9" id="KW-0539">Nucleus</keyword>
<keyword evidence="8" id="KW-0010">Activator</keyword>
<dbReference type="Proteomes" id="UP000264800">
    <property type="component" value="Unplaced"/>
</dbReference>
<evidence type="ECO:0000256" key="9">
    <source>
        <dbReference type="ARBA" id="ARBA00023242"/>
    </source>
</evidence>
<feature type="region of interest" description="Disordered" evidence="10">
    <location>
        <begin position="729"/>
        <end position="809"/>
    </location>
</feature>
<dbReference type="AlphaFoldDB" id="A0A3Q2ZST7"/>
<evidence type="ECO:0000256" key="5">
    <source>
        <dbReference type="ARBA" id="ARBA00022771"/>
    </source>
</evidence>
<dbReference type="InterPro" id="IPR034732">
    <property type="entry name" value="EPHD"/>
</dbReference>
<dbReference type="Ensembl" id="ENSKMAT00000001322.1">
    <property type="protein sequence ID" value="ENSKMAP00000001284.1"/>
    <property type="gene ID" value="ENSKMAG00000001030.1"/>
</dbReference>
<dbReference type="InterPro" id="IPR013083">
    <property type="entry name" value="Znf_RING/FYVE/PHD"/>
</dbReference>
<dbReference type="RefSeq" id="XP_037836581.1">
    <property type="nucleotide sequence ID" value="XM_037980653.1"/>
</dbReference>
<feature type="region of interest" description="Disordered" evidence="10">
    <location>
        <begin position="115"/>
        <end position="255"/>
    </location>
</feature>
<reference evidence="12" key="2">
    <citation type="submission" date="2025-09" db="UniProtKB">
        <authorList>
            <consortium name="Ensembl"/>
        </authorList>
    </citation>
    <scope>IDENTIFICATION</scope>
</reference>
<feature type="compositionally biased region" description="Basic residues" evidence="10">
    <location>
        <begin position="470"/>
        <end position="479"/>
    </location>
</feature>
<sequence length="918" mass="99582">MEQPPGSLDDLQPQNVSTSTMPTVINLSRREEDHALASTPHAVLRMVKSPGWYPDSRTASEAGSSDVTPQPGEHVQPDNALSHTTVTVSYKSRSHVISARSPLSQRSPLYSVSPISRFSFHPQGGTDNGVGESSYALSQGYSERAEEPVNLAAQSEAFRPFPRAQAGPGSDAGSSRVQEPLGSNGREVSGDRFAERPPRDNEACELPEEARNGLENGQNSDGWSSSGALNGSSLETCTLVREEEEQDEERGSSVLFVLSEKQDSAVVSDSAGATNLCSFSREYRSPLEDPVSPSATSLDDVEDVFLLPQASSSPSVDTSYPERDEGDSERPPEWPAQPSSGVSHDPATLVSGDETEQPAHGWKATSEPSTDESENNRVVLHINGNAATLETTLTGRKLPARLGRGTRLEAIVMNINSSRYKVSGRILGNKKTSASQSTPPDSTLSTSQRSGSFSRRRGKVKLPFSVKQKVPVKKRKRGTIKSASCNDSAAVSEPDNKTKSCSGALTKSPRCGRSKREPARPPHISSVRSRRNPSAVHRNSKKEPELLSQPELSAQTKVPRFSPPLPQSKSPKKNPGKTKSKSPASEVSPTAKTKPARTPKRRRKKPRRSQTSSIFSPKEPEIKLKYVNYREERRDPRLDAFSSFVRVERQESSPALCTLINYPEDVTSLPKKGQQQQAFISAAVPTTSCLRLGRPSTHSQHRRALACCLCGQSANAMDLGDLHGPYYPEGHRPSAKAPAGGSGFKEDDYSDSDSSSFSVRAMPRALAQAAHMKQKGPLARSRWAGDGASSPEAKRPRPDAGPADAQDWYSPPVLPQEPCEYWLHEDCGVWSAGVFLVKGRVYGLEEAVKVAQETMCSACHAPGATLGCFFKGCANKYHYRCALGSTDCVLVEENFSMKCKKHKNKTLKAPPGSRRGDR</sequence>
<keyword evidence="4" id="KW-0479">Metal-binding</keyword>
<feature type="region of interest" description="Disordered" evidence="10">
    <location>
        <begin position="429"/>
        <end position="617"/>
    </location>
</feature>
<dbReference type="GO" id="GO:0006357">
    <property type="term" value="P:regulation of transcription by RNA polymerase II"/>
    <property type="evidence" value="ECO:0007669"/>
    <property type="project" value="TreeGrafter"/>
</dbReference>
<dbReference type="Gene3D" id="3.30.40.10">
    <property type="entry name" value="Zinc/RING finger domain, C3HC4 (zinc finger)"/>
    <property type="match status" value="1"/>
</dbReference>
<dbReference type="InterPro" id="IPR001965">
    <property type="entry name" value="Znf_PHD"/>
</dbReference>
<feature type="compositionally biased region" description="Polar residues" evidence="10">
    <location>
        <begin position="215"/>
        <end position="236"/>
    </location>
</feature>
<proteinExistence type="predicted"/>
<dbReference type="InterPro" id="IPR052440">
    <property type="entry name" value="Trans_Reg/Chrom_Remod"/>
</dbReference>
<keyword evidence="13" id="KW-1185">Reference proteome</keyword>
<feature type="compositionally biased region" description="Polar residues" evidence="10">
    <location>
        <begin position="57"/>
        <end position="68"/>
    </location>
</feature>
<keyword evidence="6" id="KW-0862">Zinc</keyword>
<protein>
    <submittedName>
        <fullName evidence="12">Si:dkey-94l16.4</fullName>
    </submittedName>
</protein>
<feature type="domain" description="PHD-type" evidence="11">
    <location>
        <begin position="797"/>
        <end position="903"/>
    </location>
</feature>
<keyword evidence="5" id="KW-0863">Zinc-finger</keyword>
<feature type="compositionally biased region" description="Basic and acidic residues" evidence="10">
    <location>
        <begin position="188"/>
        <end position="212"/>
    </location>
</feature>
<dbReference type="GO" id="GO:0008270">
    <property type="term" value="F:zinc ion binding"/>
    <property type="evidence" value="ECO:0007669"/>
    <property type="project" value="UniProtKB-KW"/>
</dbReference>
<feature type="compositionally biased region" description="Basic residues" evidence="10">
    <location>
        <begin position="594"/>
        <end position="608"/>
    </location>
</feature>
<evidence type="ECO:0000256" key="6">
    <source>
        <dbReference type="ARBA" id="ARBA00022833"/>
    </source>
</evidence>
<feature type="region of interest" description="Disordered" evidence="10">
    <location>
        <begin position="50"/>
        <end position="81"/>
    </location>
</feature>
<evidence type="ECO:0000256" key="4">
    <source>
        <dbReference type="ARBA" id="ARBA00022723"/>
    </source>
</evidence>
<reference evidence="12" key="1">
    <citation type="submission" date="2025-08" db="UniProtKB">
        <authorList>
            <consortium name="Ensembl"/>
        </authorList>
    </citation>
    <scope>IDENTIFICATION</scope>
</reference>
<feature type="region of interest" description="Disordered" evidence="10">
    <location>
        <begin position="307"/>
        <end position="376"/>
    </location>
</feature>
<evidence type="ECO:0000313" key="13">
    <source>
        <dbReference type="Proteomes" id="UP000264800"/>
    </source>
</evidence>
<evidence type="ECO:0000256" key="3">
    <source>
        <dbReference type="ARBA" id="ARBA00022553"/>
    </source>
</evidence>
<keyword evidence="7" id="KW-0832">Ubl conjugation</keyword>
<comment type="subcellular location">
    <subcellularLocation>
        <location evidence="1">Nucleus</location>
    </subcellularLocation>
</comment>
<evidence type="ECO:0000256" key="7">
    <source>
        <dbReference type="ARBA" id="ARBA00022843"/>
    </source>
</evidence>
<feature type="compositionally biased region" description="Basic and acidic residues" evidence="10">
    <location>
        <begin position="320"/>
        <end position="332"/>
    </location>
</feature>